<gene>
    <name evidence="2" type="ORF">MERR_LOCUS6787</name>
</gene>
<dbReference type="AlphaFoldDB" id="A0A6D2I068"/>
<organism evidence="2 3">
    <name type="scientific">Microthlaspi erraticum</name>
    <dbReference type="NCBI Taxonomy" id="1685480"/>
    <lineage>
        <taxon>Eukaryota</taxon>
        <taxon>Viridiplantae</taxon>
        <taxon>Streptophyta</taxon>
        <taxon>Embryophyta</taxon>
        <taxon>Tracheophyta</taxon>
        <taxon>Spermatophyta</taxon>
        <taxon>Magnoliopsida</taxon>
        <taxon>eudicotyledons</taxon>
        <taxon>Gunneridae</taxon>
        <taxon>Pentapetalae</taxon>
        <taxon>rosids</taxon>
        <taxon>malvids</taxon>
        <taxon>Brassicales</taxon>
        <taxon>Brassicaceae</taxon>
        <taxon>Coluteocarpeae</taxon>
        <taxon>Microthlaspi</taxon>
    </lineage>
</organism>
<keyword evidence="3" id="KW-1185">Reference proteome</keyword>
<comment type="caution">
    <text evidence="2">The sequence shown here is derived from an EMBL/GenBank/DDBJ whole genome shotgun (WGS) entry which is preliminary data.</text>
</comment>
<evidence type="ECO:0000313" key="2">
    <source>
        <dbReference type="EMBL" id="CAA7019552.1"/>
    </source>
</evidence>
<proteinExistence type="predicted"/>
<protein>
    <recommendedName>
        <fullName evidence="1">DUF627 domain-containing protein</fullName>
    </recommendedName>
</protein>
<dbReference type="EMBL" id="CACVBM020000455">
    <property type="protein sequence ID" value="CAA7019552.1"/>
    <property type="molecule type" value="Genomic_DNA"/>
</dbReference>
<accession>A0A6D2I068</accession>
<sequence length="123" mass="13967">MDPSIVQKEEDARLVKLVEDYIRQEDHNKAMEVIEDSISVRGIQKLPRALNFLEGSVLFQLGNRNEDIHVENLLIHVWVSMGPSSSSYTLQVSFHNVESQRYISDSLPLPVPKLGPFDVPPLD</sequence>
<evidence type="ECO:0000313" key="3">
    <source>
        <dbReference type="Proteomes" id="UP000467841"/>
    </source>
</evidence>
<evidence type="ECO:0000259" key="1">
    <source>
        <dbReference type="Pfam" id="PF04781"/>
    </source>
</evidence>
<reference evidence="2" key="1">
    <citation type="submission" date="2020-01" db="EMBL/GenBank/DDBJ databases">
        <authorList>
            <person name="Mishra B."/>
        </authorList>
    </citation>
    <scope>NUCLEOTIDE SEQUENCE [LARGE SCALE GENOMIC DNA]</scope>
</reference>
<feature type="domain" description="DUF627" evidence="1">
    <location>
        <begin position="19"/>
        <end position="71"/>
    </location>
</feature>
<dbReference type="Proteomes" id="UP000467841">
    <property type="component" value="Unassembled WGS sequence"/>
</dbReference>
<dbReference type="InterPro" id="IPR006866">
    <property type="entry name" value="DUF627_N"/>
</dbReference>
<name>A0A6D2I068_9BRAS</name>
<dbReference type="Pfam" id="PF04781">
    <property type="entry name" value="DUF627"/>
    <property type="match status" value="1"/>
</dbReference>